<evidence type="ECO:0000256" key="1">
    <source>
        <dbReference type="SAM" id="Phobius"/>
    </source>
</evidence>
<proteinExistence type="predicted"/>
<protein>
    <submittedName>
        <fullName evidence="2">Uncharacterized protein</fullName>
    </submittedName>
</protein>
<organism evidence="2">
    <name type="scientific">Xanthomonas hortorum pv. gardneri</name>
    <dbReference type="NCBI Taxonomy" id="2754056"/>
    <lineage>
        <taxon>Bacteria</taxon>
        <taxon>Pseudomonadati</taxon>
        <taxon>Pseudomonadota</taxon>
        <taxon>Gammaproteobacteria</taxon>
        <taxon>Lysobacterales</taxon>
        <taxon>Lysobacteraceae</taxon>
        <taxon>Xanthomonas</taxon>
    </lineage>
</organism>
<name>A0A6V7FGK8_9XANT</name>
<feature type="transmembrane region" description="Helical" evidence="1">
    <location>
        <begin position="52"/>
        <end position="76"/>
    </location>
</feature>
<evidence type="ECO:0000313" key="2">
    <source>
        <dbReference type="EMBL" id="CAD0362135.1"/>
    </source>
</evidence>
<dbReference type="AlphaFoldDB" id="A0A6V7FGK8"/>
<feature type="transmembrane region" description="Helical" evidence="1">
    <location>
        <begin position="96"/>
        <end position="120"/>
    </location>
</feature>
<accession>A0A6V7FGK8</accession>
<reference evidence="2" key="1">
    <citation type="submission" date="2020-07" db="EMBL/GenBank/DDBJ databases">
        <authorList>
            <person name="Pothier F. J."/>
        </authorList>
    </citation>
    <scope>NUCLEOTIDE SEQUENCE [LARGE SCALE GENOMIC DNA]</scope>
    <source>
        <plasmid evidence="2">CFBP8129_p211</plasmid>
    </source>
</reference>
<sequence>MRSMFGVLRCMDANVNMDATSVFMHLATLAPLGVLVWFLVLPTNGAFYSRVVCWPLAAVVIVPLGGYIGATVGVAFDEPLRLAPFSWVERPLFAAKVYATCAVVGGGWSYGVACLVAKLLHRLGVPNLPRQLVGTNS</sequence>
<dbReference type="EMBL" id="LR828254">
    <property type="protein sequence ID" value="CAD0362135.1"/>
    <property type="molecule type" value="Genomic_DNA"/>
</dbReference>
<keyword evidence="1" id="KW-0472">Membrane</keyword>
<keyword evidence="1" id="KW-0812">Transmembrane</keyword>
<keyword evidence="1" id="KW-1133">Transmembrane helix</keyword>
<keyword evidence="2" id="KW-0614">Plasmid</keyword>
<geneLocation type="plasmid" evidence="2">
    <name>CFBP8129_p211</name>
</geneLocation>
<dbReference type="EMBL" id="LR828254">
    <property type="protein sequence ID" value="CAD0362130.1"/>
    <property type="molecule type" value="Genomic_DNA"/>
</dbReference>
<feature type="transmembrane region" description="Helical" evidence="1">
    <location>
        <begin position="20"/>
        <end position="40"/>
    </location>
</feature>
<gene>
    <name evidence="2" type="ORF">CFBP8129_45140</name>
</gene>